<dbReference type="AlphaFoldDB" id="A0A8U7NSB7"/>
<dbReference type="GO" id="GO:0006974">
    <property type="term" value="P:DNA damage response"/>
    <property type="evidence" value="ECO:0007669"/>
    <property type="project" value="InterPro"/>
</dbReference>
<dbReference type="PANTHER" id="PTHR21052">
    <property type="entry name" value="SPERMATOGENESIS ASSOCIATED 11-RELATED"/>
    <property type="match status" value="1"/>
</dbReference>
<feature type="region of interest" description="Disordered" evidence="2">
    <location>
        <begin position="38"/>
        <end position="65"/>
    </location>
</feature>
<evidence type="ECO:0000313" key="4">
    <source>
        <dbReference type="Proteomes" id="UP000694553"/>
    </source>
</evidence>
<dbReference type="GO" id="GO:0005759">
    <property type="term" value="C:mitochondrial matrix"/>
    <property type="evidence" value="ECO:0007669"/>
    <property type="project" value="TreeGrafter"/>
</dbReference>
<proteinExistence type="predicted"/>
<feature type="region of interest" description="Disordered" evidence="2">
    <location>
        <begin position="173"/>
        <end position="220"/>
    </location>
</feature>
<protein>
    <submittedName>
        <fullName evidence="3">Caseinolytic mitochondrial matrix peptidase proteolytic subunit</fullName>
    </submittedName>
</protein>
<feature type="compositionally biased region" description="Pro residues" evidence="2">
    <location>
        <begin position="287"/>
        <end position="306"/>
    </location>
</feature>
<reference evidence="3" key="3">
    <citation type="submission" date="2025-09" db="UniProtKB">
        <authorList>
            <consortium name="Ensembl"/>
        </authorList>
    </citation>
    <scope>IDENTIFICATION</scope>
</reference>
<feature type="compositionally biased region" description="Low complexity" evidence="2">
    <location>
        <begin position="207"/>
        <end position="218"/>
    </location>
</feature>
<dbReference type="Gene3D" id="3.90.226.10">
    <property type="entry name" value="2-enoyl-CoA Hydratase, Chain A, domain 1"/>
    <property type="match status" value="1"/>
</dbReference>
<dbReference type="PANTHER" id="PTHR21052:SF0">
    <property type="entry name" value="ALPHA-KETOGLUTARATE-DEPENDENT DIOXYGENASE ALKB HOMOLOG 7, MITOCHONDRIAL"/>
    <property type="match status" value="1"/>
</dbReference>
<dbReference type="Proteomes" id="UP000694553">
    <property type="component" value="Unassembled WGS sequence"/>
</dbReference>
<dbReference type="Ensembl" id="ENSCMUT00000036028.1">
    <property type="protein sequence ID" value="ENSCMUP00000029900.1"/>
    <property type="gene ID" value="ENSCMUG00000007294.2"/>
</dbReference>
<evidence type="ECO:0000313" key="3">
    <source>
        <dbReference type="Ensembl" id="ENSCMUP00000029900.1"/>
    </source>
</evidence>
<feature type="region of interest" description="Disordered" evidence="2">
    <location>
        <begin position="1"/>
        <end position="23"/>
    </location>
</feature>
<reference evidence="3" key="2">
    <citation type="submission" date="2025-08" db="UniProtKB">
        <authorList>
            <consortium name="Ensembl"/>
        </authorList>
    </citation>
    <scope>IDENTIFICATION</scope>
</reference>
<sequence length="457" mass="48874">MDPPTEGRGLWRRRGHGGARPAGRDVTCARVTCPPNASGARWGRGWRAPSAGPGPAPGAACTGQCPPAPPPLIPIVVEQTGRGERAYDIYSRLLRERIVCVMGPIDDSLASLVIAQLLFLQSESNKKPIHMYINSPGPGHRHRHPGRGDPAAEAPDQWALCQTHGAATARHRSCHGAGSVPEPGGGAGIWASGPGTGASPTTRRGRAPAGAEGAPQQPLWASPNPAGILRPPLGVLGHPFGVGELWERPCCVEIKGCGTQAITGYRETERGLRGGAGRALLLRVTPAFPPRRPPPAQRPRPRPPARGPRGAARGQRQGGGSRGGSWWVWRVRAAEFWGPRAVLRGLRCVPPQFCGCTIAGVSLLSPSVLRLRSLQDPQDWLELLLEPGSLYVLRAAARYEFTHEILPDEESFFGGLRVPRGRRVALIFRNDPSETPPDPLSDLPVFIEDTQDSPPPK</sequence>
<dbReference type="InterPro" id="IPR023562">
    <property type="entry name" value="ClpP/TepA"/>
</dbReference>
<feature type="region of interest" description="Disordered" evidence="2">
    <location>
        <begin position="431"/>
        <end position="457"/>
    </location>
</feature>
<evidence type="ECO:0000256" key="2">
    <source>
        <dbReference type="SAM" id="MobiDB-lite"/>
    </source>
</evidence>
<dbReference type="Pfam" id="PF00574">
    <property type="entry name" value="CLP_protease"/>
    <property type="match status" value="1"/>
</dbReference>
<dbReference type="Gene3D" id="2.60.120.590">
    <property type="entry name" value="Alpha-ketoglutarate-dependent dioxygenase AlkB-like"/>
    <property type="match status" value="1"/>
</dbReference>
<feature type="region of interest" description="Disordered" evidence="2">
    <location>
        <begin position="284"/>
        <end position="323"/>
    </location>
</feature>
<dbReference type="SUPFAM" id="SSF51197">
    <property type="entry name" value="Clavaminate synthase-like"/>
    <property type="match status" value="1"/>
</dbReference>
<comment type="cofactor">
    <cofactor evidence="1">
        <name>Fe(2+)</name>
        <dbReference type="ChEBI" id="CHEBI:29033"/>
    </cofactor>
</comment>
<reference evidence="4" key="1">
    <citation type="submission" date="2019-10" db="EMBL/GenBank/DDBJ databases">
        <title>Corvus moneduloides (New Caledonian crow) genome, bCorMon1, primary haplotype.</title>
        <authorList>
            <person name="Rutz C."/>
            <person name="Fungtammasan C."/>
            <person name="Mountcastle J."/>
            <person name="Formenti G."/>
            <person name="Chow W."/>
            <person name="Howe K."/>
            <person name="Steele M.P."/>
            <person name="Fernandes J."/>
            <person name="Gilbert M.T.P."/>
            <person name="Fedrigo O."/>
            <person name="Jarvis E.D."/>
            <person name="Gemmell N."/>
        </authorList>
    </citation>
    <scope>NUCLEOTIDE SEQUENCE [LARGE SCALE GENOMIC DNA]</scope>
</reference>
<dbReference type="InterPro" id="IPR032870">
    <property type="entry name" value="ALKBH7-like"/>
</dbReference>
<organism evidence="3 4">
    <name type="scientific">Corvus moneduloides</name>
    <name type="common">New Caledonian crow</name>
    <dbReference type="NCBI Taxonomy" id="1196302"/>
    <lineage>
        <taxon>Eukaryota</taxon>
        <taxon>Metazoa</taxon>
        <taxon>Chordata</taxon>
        <taxon>Craniata</taxon>
        <taxon>Vertebrata</taxon>
        <taxon>Euteleostomi</taxon>
        <taxon>Archelosauria</taxon>
        <taxon>Archosauria</taxon>
        <taxon>Dinosauria</taxon>
        <taxon>Saurischia</taxon>
        <taxon>Theropoda</taxon>
        <taxon>Coelurosauria</taxon>
        <taxon>Aves</taxon>
        <taxon>Neognathae</taxon>
        <taxon>Neoaves</taxon>
        <taxon>Telluraves</taxon>
        <taxon>Australaves</taxon>
        <taxon>Passeriformes</taxon>
        <taxon>Corvoidea</taxon>
        <taxon>Corvidae</taxon>
        <taxon>Corvus</taxon>
    </lineage>
</organism>
<evidence type="ECO:0000256" key="1">
    <source>
        <dbReference type="ARBA" id="ARBA00001954"/>
    </source>
</evidence>
<feature type="compositionally biased region" description="Low complexity" evidence="2">
    <location>
        <begin position="43"/>
        <end position="65"/>
    </location>
</feature>
<name>A0A8U7NSB7_CORMO</name>
<keyword evidence="4" id="KW-1185">Reference proteome</keyword>
<dbReference type="InterPro" id="IPR037151">
    <property type="entry name" value="AlkB-like_sf"/>
</dbReference>
<gene>
    <name evidence="3" type="primary">CLPP</name>
</gene>
<accession>A0A8U7NSB7</accession>
<dbReference type="SUPFAM" id="SSF52096">
    <property type="entry name" value="ClpP/crotonase"/>
    <property type="match status" value="1"/>
</dbReference>
<dbReference type="GO" id="GO:0006631">
    <property type="term" value="P:fatty acid metabolic process"/>
    <property type="evidence" value="ECO:0007669"/>
    <property type="project" value="TreeGrafter"/>
</dbReference>
<dbReference type="InterPro" id="IPR029045">
    <property type="entry name" value="ClpP/crotonase-like_dom_sf"/>
</dbReference>